<comment type="catalytic activity">
    <reaction evidence="8">
        <text>a ubiquinone + n Na(+)(in) + NADH + H(+) = a ubiquinol + n Na(+)(out) + NAD(+)</text>
        <dbReference type="Rhea" id="RHEA:47748"/>
        <dbReference type="Rhea" id="RHEA-COMP:9565"/>
        <dbReference type="Rhea" id="RHEA-COMP:9566"/>
        <dbReference type="ChEBI" id="CHEBI:15378"/>
        <dbReference type="ChEBI" id="CHEBI:16389"/>
        <dbReference type="ChEBI" id="CHEBI:17976"/>
        <dbReference type="ChEBI" id="CHEBI:29101"/>
        <dbReference type="ChEBI" id="CHEBI:57540"/>
        <dbReference type="ChEBI" id="CHEBI:57945"/>
        <dbReference type="EC" id="7.2.1.1"/>
    </reaction>
</comment>
<dbReference type="Pfam" id="PF05896">
    <property type="entry name" value="NQRA_N"/>
    <property type="match status" value="1"/>
</dbReference>
<comment type="subunit">
    <text evidence="8">Composed of six subunits; NqrA, NqrB, NqrC, NqrD, NqrE and NqrF.</text>
</comment>
<evidence type="ECO:0000256" key="2">
    <source>
        <dbReference type="ARBA" id="ARBA00022967"/>
    </source>
</evidence>
<evidence type="ECO:0000256" key="4">
    <source>
        <dbReference type="ARBA" id="ARBA00023053"/>
    </source>
</evidence>
<protein>
    <recommendedName>
        <fullName evidence="8">Na(+)-translocating NADH-quinone reductase subunit A</fullName>
        <shortName evidence="8">Na(+)-NQR subunit A</shortName>
        <shortName evidence="8">Na(+)-translocating NQR subunit A</shortName>
        <ecNumber evidence="8">7.2.1.1</ecNumber>
    </recommendedName>
    <alternativeName>
        <fullName evidence="8">NQR complex subunit A</fullName>
    </alternativeName>
    <alternativeName>
        <fullName evidence="8">NQR-1 subunit A</fullName>
    </alternativeName>
</protein>
<proteinExistence type="inferred from homology"/>
<dbReference type="OrthoDB" id="9774536at2"/>
<evidence type="ECO:0000256" key="5">
    <source>
        <dbReference type="ARBA" id="ARBA00023065"/>
    </source>
</evidence>
<comment type="function">
    <text evidence="8">NQR complex catalyzes the reduction of ubiquinone-1 to ubiquinol by two successive reactions, coupled with the transport of Na(+) ions from the cytoplasm to the periplasm. NqrA to NqrE are probably involved in the second step, the conversion of ubisemiquinone to ubiquinol.</text>
</comment>
<feature type="domain" description="Na(+)-translocating NADH-quinone reductase subunit A C-terminal" evidence="10">
    <location>
        <begin position="270"/>
        <end position="318"/>
    </location>
</feature>
<dbReference type="PANTHER" id="PTHR37839:SF1">
    <property type="entry name" value="NA(+)-TRANSLOCATING NADH-QUINONE REDUCTASE SUBUNIT A"/>
    <property type="match status" value="1"/>
</dbReference>
<comment type="similarity">
    <text evidence="8">Belongs to the NqrA family.</text>
</comment>
<keyword evidence="2 8" id="KW-1278">Translocase</keyword>
<dbReference type="AlphaFoldDB" id="A0A1X7JNM4"/>
<reference evidence="13" key="1">
    <citation type="submission" date="2017-04" db="EMBL/GenBank/DDBJ databases">
        <authorList>
            <person name="Varghese N."/>
            <person name="Submissions S."/>
        </authorList>
    </citation>
    <scope>NUCLEOTIDE SEQUENCE [LARGE SCALE GENOMIC DNA]</scope>
    <source>
        <strain evidence="13">DSM 4125</strain>
    </source>
</reference>
<gene>
    <name evidence="8" type="primary">nqrA</name>
    <name evidence="12" type="ORF">SAMN05661096_01872</name>
</gene>
<evidence type="ECO:0000256" key="3">
    <source>
        <dbReference type="ARBA" id="ARBA00023027"/>
    </source>
</evidence>
<keyword evidence="13" id="KW-1185">Reference proteome</keyword>
<accession>A0A1X7JNM4</accession>
<dbReference type="InterPro" id="IPR008703">
    <property type="entry name" value="NqrA"/>
</dbReference>
<dbReference type="NCBIfam" id="NF003761">
    <property type="entry name" value="PRK05352.1-4"/>
    <property type="match status" value="1"/>
</dbReference>
<evidence type="ECO:0000256" key="8">
    <source>
        <dbReference type="HAMAP-Rule" id="MF_00425"/>
    </source>
</evidence>
<dbReference type="PANTHER" id="PTHR37839">
    <property type="entry name" value="NA(+)-TRANSLOCATING NADH-QUINONE REDUCTASE SUBUNIT A"/>
    <property type="match status" value="1"/>
</dbReference>
<keyword evidence="4 8" id="KW-0915">Sodium</keyword>
<dbReference type="InterPro" id="IPR056148">
    <property type="entry name" value="NQRA_2nd"/>
</dbReference>
<keyword evidence="6 8" id="KW-0830">Ubiquinone</keyword>
<evidence type="ECO:0000313" key="12">
    <source>
        <dbReference type="EMBL" id="SMG29594.1"/>
    </source>
</evidence>
<keyword evidence="1 8" id="KW-0813">Transport</keyword>
<dbReference type="HAMAP" id="MF_00425">
    <property type="entry name" value="NqrA"/>
    <property type="match status" value="1"/>
</dbReference>
<dbReference type="EC" id="7.2.1.1" evidence="8"/>
<evidence type="ECO:0000256" key="1">
    <source>
        <dbReference type="ARBA" id="ARBA00022448"/>
    </source>
</evidence>
<feature type="domain" description="NqrA N-terminal barrel-sandwich hybrid" evidence="9">
    <location>
        <begin position="5"/>
        <end position="98"/>
    </location>
</feature>
<dbReference type="InterPro" id="IPR056147">
    <property type="entry name" value="NQRA_N"/>
</dbReference>
<organism evidence="12 13">
    <name type="scientific">Marivirga sericea</name>
    <dbReference type="NCBI Taxonomy" id="1028"/>
    <lineage>
        <taxon>Bacteria</taxon>
        <taxon>Pseudomonadati</taxon>
        <taxon>Bacteroidota</taxon>
        <taxon>Cytophagia</taxon>
        <taxon>Cytophagales</taxon>
        <taxon>Marivirgaceae</taxon>
        <taxon>Marivirga</taxon>
    </lineage>
</organism>
<evidence type="ECO:0000313" key="13">
    <source>
        <dbReference type="Proteomes" id="UP000193804"/>
    </source>
</evidence>
<keyword evidence="3 8" id="KW-0520">NAD</keyword>
<sequence length="454" mass="50710">MSHTIKLKKGFDINLAGKADNNISSAPKPETFAIKPTDFPAITRPKLLVEEGDSVKAGTPLIYDKMAPDVYYCSPVSGEVAEVKRGEKRKLLELRILADKEVEFLDFGKHSKSDIKSLDVEKAREAMMKSGVWPNIIQRPYGIVANPEDAPKAIFVSAFDTHPLAPDYNFIYKEEEEAFAAGLEVMKKFTQGKVHINISEDKEMLKMFSQAEGVQINKFSGKHPSGNVGVQIHHIDPINKGDIAWTVKPYGIIQIGKLFLTGKYDASKKVALTGSEVKTPQYYQTYVGASIKNIIKDNISGDHVRYISGNPLTGERIQADGYLGYYDEQITVVPEGDFEELLGWLKPTTSKLSFHRAIGLLSFLNKKKEYVLNTNTNGEERAFVMTGEFEKVLPMDILPNFLFKAIMAEDFDEMEALGIFELVEEDVALCEFIDASKHELQGILRKGINLMING</sequence>
<evidence type="ECO:0000259" key="9">
    <source>
        <dbReference type="Pfam" id="PF05896"/>
    </source>
</evidence>
<dbReference type="Pfam" id="PF11973">
    <property type="entry name" value="NQRA_SLBB"/>
    <property type="match status" value="1"/>
</dbReference>
<dbReference type="Pfam" id="PF24836">
    <property type="entry name" value="NQRA_2nd"/>
    <property type="match status" value="1"/>
</dbReference>
<dbReference type="EMBL" id="FXAW01000003">
    <property type="protein sequence ID" value="SMG29594.1"/>
    <property type="molecule type" value="Genomic_DNA"/>
</dbReference>
<keyword evidence="7 8" id="KW-0739">Sodium transport</keyword>
<dbReference type="STRING" id="1028.SAMN05661096_01872"/>
<dbReference type="GO" id="GO:0016655">
    <property type="term" value="F:oxidoreductase activity, acting on NAD(P)H, quinone or similar compound as acceptor"/>
    <property type="evidence" value="ECO:0007669"/>
    <property type="project" value="UniProtKB-UniRule"/>
</dbReference>
<evidence type="ECO:0000256" key="7">
    <source>
        <dbReference type="ARBA" id="ARBA00023201"/>
    </source>
</evidence>
<name>A0A1X7JNM4_9BACT</name>
<keyword evidence="5 8" id="KW-0406">Ion transport</keyword>
<dbReference type="RefSeq" id="WP_085516783.1">
    <property type="nucleotide sequence ID" value="NZ_FXAW01000003.1"/>
</dbReference>
<evidence type="ECO:0000259" key="10">
    <source>
        <dbReference type="Pfam" id="PF11973"/>
    </source>
</evidence>
<evidence type="ECO:0000256" key="6">
    <source>
        <dbReference type="ARBA" id="ARBA00023075"/>
    </source>
</evidence>
<dbReference type="GO" id="GO:0006814">
    <property type="term" value="P:sodium ion transport"/>
    <property type="evidence" value="ECO:0007669"/>
    <property type="project" value="UniProtKB-UniRule"/>
</dbReference>
<dbReference type="NCBIfam" id="TIGR01936">
    <property type="entry name" value="nqrA"/>
    <property type="match status" value="1"/>
</dbReference>
<dbReference type="InterPro" id="IPR022615">
    <property type="entry name" value="NqrA_C_domain"/>
</dbReference>
<dbReference type="Proteomes" id="UP000193804">
    <property type="component" value="Unassembled WGS sequence"/>
</dbReference>
<evidence type="ECO:0000259" key="11">
    <source>
        <dbReference type="Pfam" id="PF24836"/>
    </source>
</evidence>
<feature type="domain" description="NqrA second alpha/beta" evidence="11">
    <location>
        <begin position="119"/>
        <end position="263"/>
    </location>
</feature>